<dbReference type="SUPFAM" id="SSF54106">
    <property type="entry name" value="LysM domain"/>
    <property type="match status" value="1"/>
</dbReference>
<dbReference type="AlphaFoldDB" id="A0A9D1Z7E7"/>
<evidence type="ECO:0000313" key="3">
    <source>
        <dbReference type="Proteomes" id="UP000824135"/>
    </source>
</evidence>
<feature type="domain" description="LysM" evidence="1">
    <location>
        <begin position="18"/>
        <end position="58"/>
    </location>
</feature>
<protein>
    <submittedName>
        <fullName evidence="2">LysM peptidoglycan-binding domain-containing protein</fullName>
    </submittedName>
</protein>
<dbReference type="InterPro" id="IPR036779">
    <property type="entry name" value="LysM_dom_sf"/>
</dbReference>
<evidence type="ECO:0000313" key="2">
    <source>
        <dbReference type="EMBL" id="HIY78276.1"/>
    </source>
</evidence>
<accession>A0A9D1Z7E7</accession>
<proteinExistence type="predicted"/>
<dbReference type="InterPro" id="IPR018392">
    <property type="entry name" value="LysM"/>
</dbReference>
<name>A0A9D1Z7E7_9FIRM</name>
<feature type="domain" description="LysM" evidence="1">
    <location>
        <begin position="65"/>
        <end position="93"/>
    </location>
</feature>
<reference evidence="2" key="2">
    <citation type="submission" date="2021-04" db="EMBL/GenBank/DDBJ databases">
        <authorList>
            <person name="Gilroy R."/>
        </authorList>
    </citation>
    <scope>NUCLEOTIDE SEQUENCE</scope>
    <source>
        <strain evidence="2">CHK199-9574</strain>
    </source>
</reference>
<dbReference type="EMBL" id="DXCO01000033">
    <property type="protein sequence ID" value="HIY78276.1"/>
    <property type="molecule type" value="Genomic_DNA"/>
</dbReference>
<dbReference type="CDD" id="cd00118">
    <property type="entry name" value="LysM"/>
    <property type="match status" value="1"/>
</dbReference>
<comment type="caution">
    <text evidence="2">The sequence shown here is derived from an EMBL/GenBank/DDBJ whole genome shotgun (WGS) entry which is preliminary data.</text>
</comment>
<dbReference type="Proteomes" id="UP000824135">
    <property type="component" value="Unassembled WGS sequence"/>
</dbReference>
<dbReference type="Pfam" id="PF01476">
    <property type="entry name" value="LysM"/>
    <property type="match status" value="2"/>
</dbReference>
<organism evidence="2 3">
    <name type="scientific">Candidatus Borkfalkia excrementavium</name>
    <dbReference type="NCBI Taxonomy" id="2838505"/>
    <lineage>
        <taxon>Bacteria</taxon>
        <taxon>Bacillati</taxon>
        <taxon>Bacillota</taxon>
        <taxon>Clostridia</taxon>
        <taxon>Christensenellales</taxon>
        <taxon>Christensenellaceae</taxon>
        <taxon>Candidatus Borkfalkia</taxon>
    </lineage>
</organism>
<sequence length="109" mass="12277">MEKTVLQREEANPFGLRRVARGETLSAICEECGVPELCVIRKNRLTGEPQEGQILLLPQGDYEVYIVRAGDTPASVSRAYGMTEEEFFSLNGVRYLYPTLKVWVKAAPR</sequence>
<evidence type="ECO:0000259" key="1">
    <source>
        <dbReference type="Pfam" id="PF01476"/>
    </source>
</evidence>
<reference evidence="2" key="1">
    <citation type="journal article" date="2021" name="PeerJ">
        <title>Extensive microbial diversity within the chicken gut microbiome revealed by metagenomics and culture.</title>
        <authorList>
            <person name="Gilroy R."/>
            <person name="Ravi A."/>
            <person name="Getino M."/>
            <person name="Pursley I."/>
            <person name="Horton D.L."/>
            <person name="Alikhan N.F."/>
            <person name="Baker D."/>
            <person name="Gharbi K."/>
            <person name="Hall N."/>
            <person name="Watson M."/>
            <person name="Adriaenssens E.M."/>
            <person name="Foster-Nyarko E."/>
            <person name="Jarju S."/>
            <person name="Secka A."/>
            <person name="Antonio M."/>
            <person name="Oren A."/>
            <person name="Chaudhuri R.R."/>
            <person name="La Ragione R."/>
            <person name="Hildebrand F."/>
            <person name="Pallen M.J."/>
        </authorList>
    </citation>
    <scope>NUCLEOTIDE SEQUENCE</scope>
    <source>
        <strain evidence="2">CHK199-9574</strain>
    </source>
</reference>
<gene>
    <name evidence="2" type="ORF">H9728_04465</name>
</gene>